<dbReference type="AlphaFoldDB" id="A0A839RUU8"/>
<feature type="transmembrane region" description="Helical" evidence="1">
    <location>
        <begin position="36"/>
        <end position="59"/>
    </location>
</feature>
<name>A0A839RUU8_9ACTN</name>
<feature type="transmembrane region" description="Helical" evidence="1">
    <location>
        <begin position="99"/>
        <end position="119"/>
    </location>
</feature>
<organism evidence="2 3">
    <name type="scientific">Hoyosella altamirensis</name>
    <dbReference type="NCBI Taxonomy" id="616997"/>
    <lineage>
        <taxon>Bacteria</taxon>
        <taxon>Bacillati</taxon>
        <taxon>Actinomycetota</taxon>
        <taxon>Actinomycetes</taxon>
        <taxon>Mycobacteriales</taxon>
        <taxon>Hoyosellaceae</taxon>
        <taxon>Hoyosella</taxon>
    </lineage>
</organism>
<comment type="caution">
    <text evidence="2">The sequence shown here is derived from an EMBL/GenBank/DDBJ whole genome shotgun (WGS) entry which is preliminary data.</text>
</comment>
<evidence type="ECO:0000256" key="1">
    <source>
        <dbReference type="SAM" id="Phobius"/>
    </source>
</evidence>
<reference evidence="2 3" key="1">
    <citation type="submission" date="2020-08" db="EMBL/GenBank/DDBJ databases">
        <title>Sequencing the genomes of 1000 actinobacteria strains.</title>
        <authorList>
            <person name="Klenk H.-P."/>
        </authorList>
    </citation>
    <scope>NUCLEOTIDE SEQUENCE [LARGE SCALE GENOMIC DNA]</scope>
    <source>
        <strain evidence="2 3">DSM 45258</strain>
    </source>
</reference>
<dbReference type="OrthoDB" id="370375at2"/>
<keyword evidence="1" id="KW-1133">Transmembrane helix</keyword>
<dbReference type="EMBL" id="JACHWS010000005">
    <property type="protein sequence ID" value="MBB3039834.1"/>
    <property type="molecule type" value="Genomic_DNA"/>
</dbReference>
<dbReference type="Pfam" id="PF10861">
    <property type="entry name" value="DUF2784"/>
    <property type="match status" value="1"/>
</dbReference>
<accession>A0A839RUU8</accession>
<feature type="transmembrane region" description="Helical" evidence="1">
    <location>
        <begin position="12"/>
        <end position="29"/>
    </location>
</feature>
<keyword evidence="1" id="KW-0812">Transmembrane</keyword>
<gene>
    <name evidence="2" type="ORF">FHU29_004324</name>
</gene>
<sequence length="136" mass="15360">MVYRIIGEATMLLHFAFIAYVMFGGFLAWRWAQTFALHVISVVWVIGLAIVNILGVALYCPLTYVENWARDRAGQEGLPQSGFIDHYLSGVVYPQDHLGLARAVLLTCVLISWAGYFWIRTRRARVDQDTAATVHT</sequence>
<dbReference type="Proteomes" id="UP000567922">
    <property type="component" value="Unassembled WGS sequence"/>
</dbReference>
<protein>
    <recommendedName>
        <fullName evidence="4">DUF2784 domain-containing protein</fullName>
    </recommendedName>
</protein>
<evidence type="ECO:0000313" key="3">
    <source>
        <dbReference type="Proteomes" id="UP000567922"/>
    </source>
</evidence>
<dbReference type="InterPro" id="IPR021218">
    <property type="entry name" value="DUF2784"/>
</dbReference>
<dbReference type="RefSeq" id="WP_064438834.1">
    <property type="nucleotide sequence ID" value="NZ_BDDI01000002.1"/>
</dbReference>
<keyword evidence="3" id="KW-1185">Reference proteome</keyword>
<evidence type="ECO:0008006" key="4">
    <source>
        <dbReference type="Google" id="ProtNLM"/>
    </source>
</evidence>
<proteinExistence type="predicted"/>
<keyword evidence="1" id="KW-0472">Membrane</keyword>
<evidence type="ECO:0000313" key="2">
    <source>
        <dbReference type="EMBL" id="MBB3039834.1"/>
    </source>
</evidence>